<dbReference type="AlphaFoldDB" id="A0A8J6LJS7"/>
<reference evidence="2" key="1">
    <citation type="submission" date="2020-06" db="EMBL/GenBank/DDBJ databases">
        <title>Novel chitinolytic bacterium.</title>
        <authorList>
            <person name="Ungkulpasvich U."/>
            <person name="Kosugi A."/>
            <person name="Uke A."/>
        </authorList>
    </citation>
    <scope>NUCLEOTIDE SEQUENCE</scope>
    <source>
        <strain evidence="2">UUS1-1</strain>
    </source>
</reference>
<gene>
    <name evidence="2" type="ORF">G5B42_11495</name>
</gene>
<evidence type="ECO:0000313" key="3">
    <source>
        <dbReference type="Proteomes" id="UP000657177"/>
    </source>
</evidence>
<organism evidence="2 3">
    <name type="scientific">Capillibacterium thermochitinicola</name>
    <dbReference type="NCBI Taxonomy" id="2699427"/>
    <lineage>
        <taxon>Bacteria</taxon>
        <taxon>Bacillati</taxon>
        <taxon>Bacillota</taxon>
        <taxon>Capillibacterium</taxon>
    </lineage>
</organism>
<dbReference type="InterPro" id="IPR043519">
    <property type="entry name" value="NT_sf"/>
</dbReference>
<dbReference type="Proteomes" id="UP000657177">
    <property type="component" value="Unassembled WGS sequence"/>
</dbReference>
<sequence length="100" mass="11460">MRMQKYVIPPEYKEDIDKAIEILKAEGCSEIYLLGSVAEGRYNESSDIDLAVKGCPKGKYYKILGKLLLELNHSVDLIDLDRKTDFVKYIEKEGVLVYVQ</sequence>
<dbReference type="EMBL" id="JAAKDE010000069">
    <property type="protein sequence ID" value="MBA2134150.1"/>
    <property type="molecule type" value="Genomic_DNA"/>
</dbReference>
<accession>A0A8J6LJS7</accession>
<evidence type="ECO:0000259" key="1">
    <source>
        <dbReference type="Pfam" id="PF18765"/>
    </source>
</evidence>
<dbReference type="Gene3D" id="3.30.460.10">
    <property type="entry name" value="Beta Polymerase, domain 2"/>
    <property type="match status" value="1"/>
</dbReference>
<feature type="domain" description="Polymerase beta nucleotidyltransferase" evidence="1">
    <location>
        <begin position="18"/>
        <end position="98"/>
    </location>
</feature>
<dbReference type="Pfam" id="PF18765">
    <property type="entry name" value="Polbeta"/>
    <property type="match status" value="1"/>
</dbReference>
<dbReference type="InterPro" id="IPR041633">
    <property type="entry name" value="Polbeta"/>
</dbReference>
<dbReference type="SUPFAM" id="SSF81301">
    <property type="entry name" value="Nucleotidyltransferase"/>
    <property type="match status" value="1"/>
</dbReference>
<proteinExistence type="predicted"/>
<comment type="caution">
    <text evidence="2">The sequence shown here is derived from an EMBL/GenBank/DDBJ whole genome shotgun (WGS) entry which is preliminary data.</text>
</comment>
<evidence type="ECO:0000313" key="2">
    <source>
        <dbReference type="EMBL" id="MBA2134150.1"/>
    </source>
</evidence>
<name>A0A8J6LJS7_9FIRM</name>
<keyword evidence="3" id="KW-1185">Reference proteome</keyword>
<dbReference type="CDD" id="cd05403">
    <property type="entry name" value="NT_KNTase_like"/>
    <property type="match status" value="1"/>
</dbReference>
<protein>
    <submittedName>
        <fullName evidence="2">Nucleotidyltransferase domain-containing protein</fullName>
    </submittedName>
</protein>